<keyword evidence="5" id="KW-1185">Reference proteome</keyword>
<dbReference type="Proteomes" id="UP000192277">
    <property type="component" value="Unassembled WGS sequence"/>
</dbReference>
<protein>
    <recommendedName>
        <fullName evidence="3">Alpha/beta hydrolase fold-3 domain-containing protein</fullName>
    </recommendedName>
</protein>
<dbReference type="RefSeq" id="WP_014219963.1">
    <property type="nucleotide sequence ID" value="NZ_LWBO01000010.1"/>
</dbReference>
<gene>
    <name evidence="4" type="ORF">A4D02_29065</name>
</gene>
<sequence>MVNLIEERAGFELLGRQYPVARHVVIENTSIANVRCAWVIPATAVADEVVMYIHGGGFIYGSVNSHAALVSHIAQAINRKALVIDYPLAPEHPFPAGLNDCVNVIETFCKQHPTITFGIMGDSAGGKLHQQYGKAGVQSECIEFEGEQHVWPFNDIAAAASKKALGLMADFVGAFCS</sequence>
<name>A0ABX3NYB9_9BACT</name>
<reference evidence="4 5" key="1">
    <citation type="submission" date="2016-04" db="EMBL/GenBank/DDBJ databases">
        <authorList>
            <person name="Chen L."/>
            <person name="Zhuang W."/>
            <person name="Wang G."/>
        </authorList>
    </citation>
    <scope>NUCLEOTIDE SEQUENCE [LARGE SCALE GENOMIC DNA]</scope>
    <source>
        <strain evidence="5">GR20</strain>
    </source>
</reference>
<proteinExistence type="inferred from homology"/>
<dbReference type="PANTHER" id="PTHR48081:SF8">
    <property type="entry name" value="ALPHA_BETA HYDROLASE FOLD-3 DOMAIN-CONTAINING PROTEIN-RELATED"/>
    <property type="match status" value="1"/>
</dbReference>
<dbReference type="InterPro" id="IPR029058">
    <property type="entry name" value="AB_hydrolase_fold"/>
</dbReference>
<evidence type="ECO:0000256" key="2">
    <source>
        <dbReference type="ARBA" id="ARBA00022801"/>
    </source>
</evidence>
<evidence type="ECO:0000256" key="1">
    <source>
        <dbReference type="ARBA" id="ARBA00010515"/>
    </source>
</evidence>
<comment type="similarity">
    <text evidence="1">Belongs to the 'GDXG' lipolytic enzyme family.</text>
</comment>
<accession>A0ABX3NYB9</accession>
<evidence type="ECO:0000313" key="5">
    <source>
        <dbReference type="Proteomes" id="UP000192277"/>
    </source>
</evidence>
<dbReference type="InterPro" id="IPR050300">
    <property type="entry name" value="GDXG_lipolytic_enzyme"/>
</dbReference>
<dbReference type="PROSITE" id="PS01173">
    <property type="entry name" value="LIPASE_GDXG_HIS"/>
    <property type="match status" value="1"/>
</dbReference>
<dbReference type="SUPFAM" id="SSF53474">
    <property type="entry name" value="alpha/beta-Hydrolases"/>
    <property type="match status" value="1"/>
</dbReference>
<dbReference type="InterPro" id="IPR002168">
    <property type="entry name" value="Lipase_GDXG_HIS_AS"/>
</dbReference>
<evidence type="ECO:0000313" key="4">
    <source>
        <dbReference type="EMBL" id="OQP49643.1"/>
    </source>
</evidence>
<organism evidence="4 5">
    <name type="scientific">Niastella koreensis</name>
    <dbReference type="NCBI Taxonomy" id="354356"/>
    <lineage>
        <taxon>Bacteria</taxon>
        <taxon>Pseudomonadati</taxon>
        <taxon>Bacteroidota</taxon>
        <taxon>Chitinophagia</taxon>
        <taxon>Chitinophagales</taxon>
        <taxon>Chitinophagaceae</taxon>
        <taxon>Niastella</taxon>
    </lineage>
</organism>
<dbReference type="EMBL" id="LWBO01000010">
    <property type="protein sequence ID" value="OQP49643.1"/>
    <property type="molecule type" value="Genomic_DNA"/>
</dbReference>
<dbReference type="Pfam" id="PF07859">
    <property type="entry name" value="Abhydrolase_3"/>
    <property type="match status" value="1"/>
</dbReference>
<dbReference type="Gene3D" id="3.40.50.1820">
    <property type="entry name" value="alpha/beta hydrolase"/>
    <property type="match status" value="1"/>
</dbReference>
<dbReference type="PANTHER" id="PTHR48081">
    <property type="entry name" value="AB HYDROLASE SUPERFAMILY PROTEIN C4A8.06C"/>
    <property type="match status" value="1"/>
</dbReference>
<feature type="domain" description="Alpha/beta hydrolase fold-3" evidence="3">
    <location>
        <begin position="50"/>
        <end position="129"/>
    </location>
</feature>
<dbReference type="InterPro" id="IPR013094">
    <property type="entry name" value="AB_hydrolase_3"/>
</dbReference>
<comment type="caution">
    <text evidence="4">The sequence shown here is derived from an EMBL/GenBank/DDBJ whole genome shotgun (WGS) entry which is preliminary data.</text>
</comment>
<evidence type="ECO:0000259" key="3">
    <source>
        <dbReference type="Pfam" id="PF07859"/>
    </source>
</evidence>
<keyword evidence="2" id="KW-0378">Hydrolase</keyword>